<dbReference type="RefSeq" id="XP_042918237.1">
    <property type="nucleotide sequence ID" value="XM_043068130.1"/>
</dbReference>
<evidence type="ECO:0000313" key="2">
    <source>
        <dbReference type="EMBL" id="PNW74931.1"/>
    </source>
</evidence>
<name>A0A2K3D333_CHLRE</name>
<dbReference type="PROSITE" id="PS50191">
    <property type="entry name" value="CRAL_TRIO"/>
    <property type="match status" value="1"/>
</dbReference>
<sequence>MADARAVVAAAPPELLESVRKEIRGFGDVAEDVITEQCDDATIQRYLRARNGNVHKAAKLLHGTLLWRKEFKTDTLTIGEFDGRTLSSGRMYIAGNDTSGKSILVTRKRSDAFQAGEFTSYLRYLVFTLETGVRAMKDGQDKWVWLMDMRGYSRANSPPLGVSMATLRILADHFPERLHRCFFIDAPGIFSFLFNALWPFIDPVTRQKIVFINTKDYSKQIDAVNAAGSDGAAREAALQEAAKPAEPDAFDNYLRWYCSQYDEAEYRKLLAAVGWQ</sequence>
<protein>
    <recommendedName>
        <fullName evidence="1">CRAL-TRIO domain-containing protein</fullName>
    </recommendedName>
</protein>
<dbReference type="Proteomes" id="UP000006906">
    <property type="component" value="Chromosome 12"/>
</dbReference>
<dbReference type="PANTHER" id="PTHR45824:SF6">
    <property type="entry name" value="F16L1.9 PROTEIN"/>
    <property type="match status" value="1"/>
</dbReference>
<accession>A0A2K3D333</accession>
<dbReference type="Pfam" id="PF00650">
    <property type="entry name" value="CRAL_TRIO"/>
    <property type="match status" value="1"/>
</dbReference>
<dbReference type="EMBL" id="CM008973">
    <property type="protein sequence ID" value="PNW74931.1"/>
    <property type="molecule type" value="Genomic_DNA"/>
</dbReference>
<dbReference type="SMART" id="SM01100">
    <property type="entry name" value="CRAL_TRIO_N"/>
    <property type="match status" value="1"/>
</dbReference>
<reference evidence="2 3" key="1">
    <citation type="journal article" date="2007" name="Science">
        <title>The Chlamydomonas genome reveals the evolution of key animal and plant functions.</title>
        <authorList>
            <person name="Merchant S.S."/>
            <person name="Prochnik S.E."/>
            <person name="Vallon O."/>
            <person name="Harris E.H."/>
            <person name="Karpowicz S.J."/>
            <person name="Witman G.B."/>
            <person name="Terry A."/>
            <person name="Salamov A."/>
            <person name="Fritz-Laylin L.K."/>
            <person name="Marechal-Drouard L."/>
            <person name="Marshall W.F."/>
            <person name="Qu L.H."/>
            <person name="Nelson D.R."/>
            <person name="Sanderfoot A.A."/>
            <person name="Spalding M.H."/>
            <person name="Kapitonov V.V."/>
            <person name="Ren Q."/>
            <person name="Ferris P."/>
            <person name="Lindquist E."/>
            <person name="Shapiro H."/>
            <person name="Lucas S.M."/>
            <person name="Grimwood J."/>
            <person name="Schmutz J."/>
            <person name="Cardol P."/>
            <person name="Cerutti H."/>
            <person name="Chanfreau G."/>
            <person name="Chen C.L."/>
            <person name="Cognat V."/>
            <person name="Croft M.T."/>
            <person name="Dent R."/>
            <person name="Dutcher S."/>
            <person name="Fernandez E."/>
            <person name="Fukuzawa H."/>
            <person name="Gonzalez-Ballester D."/>
            <person name="Gonzalez-Halphen D."/>
            <person name="Hallmann A."/>
            <person name="Hanikenne M."/>
            <person name="Hippler M."/>
            <person name="Inwood W."/>
            <person name="Jabbari K."/>
            <person name="Kalanon M."/>
            <person name="Kuras R."/>
            <person name="Lefebvre P.A."/>
            <person name="Lemaire S.D."/>
            <person name="Lobanov A.V."/>
            <person name="Lohr M."/>
            <person name="Manuell A."/>
            <person name="Meier I."/>
            <person name="Mets L."/>
            <person name="Mittag M."/>
            <person name="Mittelmeier T."/>
            <person name="Moroney J.V."/>
            <person name="Moseley J."/>
            <person name="Napoli C."/>
            <person name="Nedelcu A.M."/>
            <person name="Niyogi K."/>
            <person name="Novoselov S.V."/>
            <person name="Paulsen I.T."/>
            <person name="Pazour G."/>
            <person name="Purton S."/>
            <person name="Ral J.P."/>
            <person name="Riano-Pachon D.M."/>
            <person name="Riekhof W."/>
            <person name="Rymarquis L."/>
            <person name="Schroda M."/>
            <person name="Stern D."/>
            <person name="Umen J."/>
            <person name="Willows R."/>
            <person name="Wilson N."/>
            <person name="Zimmer S.L."/>
            <person name="Allmer J."/>
            <person name="Balk J."/>
            <person name="Bisova K."/>
            <person name="Chen C.J."/>
            <person name="Elias M."/>
            <person name="Gendler K."/>
            <person name="Hauser C."/>
            <person name="Lamb M.R."/>
            <person name="Ledford H."/>
            <person name="Long J.C."/>
            <person name="Minagawa J."/>
            <person name="Page M.D."/>
            <person name="Pan J."/>
            <person name="Pootakham W."/>
            <person name="Roje S."/>
            <person name="Rose A."/>
            <person name="Stahlberg E."/>
            <person name="Terauchi A.M."/>
            <person name="Yang P."/>
            <person name="Ball S."/>
            <person name="Bowler C."/>
            <person name="Dieckmann C.L."/>
            <person name="Gladyshev V.N."/>
            <person name="Green P."/>
            <person name="Jorgensen R."/>
            <person name="Mayfield S."/>
            <person name="Mueller-Roeber B."/>
            <person name="Rajamani S."/>
            <person name="Sayre R.T."/>
            <person name="Brokstein P."/>
            <person name="Dubchak I."/>
            <person name="Goodstein D."/>
            <person name="Hornick L."/>
            <person name="Huang Y.W."/>
            <person name="Jhaveri J."/>
            <person name="Luo Y."/>
            <person name="Martinez D."/>
            <person name="Ngau W.C."/>
            <person name="Otillar B."/>
            <person name="Poliakov A."/>
            <person name="Porter A."/>
            <person name="Szajkowski L."/>
            <person name="Werner G."/>
            <person name="Zhou K."/>
            <person name="Grigoriev I.V."/>
            <person name="Rokhsar D.S."/>
            <person name="Grossman A.R."/>
        </authorList>
    </citation>
    <scope>NUCLEOTIDE SEQUENCE [LARGE SCALE GENOMIC DNA]</scope>
    <source>
        <strain evidence="3">CC-503</strain>
    </source>
</reference>
<gene>
    <name evidence="2" type="ORF">CHLRE_12g503950v5</name>
</gene>
<dbReference type="Gene3D" id="3.40.525.10">
    <property type="entry name" value="CRAL-TRIO lipid binding domain"/>
    <property type="match status" value="1"/>
</dbReference>
<dbReference type="InterPro" id="IPR036273">
    <property type="entry name" value="CRAL/TRIO_N_dom_sf"/>
</dbReference>
<dbReference type="PANTHER" id="PTHR45824">
    <property type="entry name" value="GH16843P"/>
    <property type="match status" value="1"/>
</dbReference>
<dbReference type="SUPFAM" id="SSF46938">
    <property type="entry name" value="CRAL/TRIO N-terminal domain"/>
    <property type="match status" value="1"/>
</dbReference>
<feature type="domain" description="CRAL-TRIO" evidence="1">
    <location>
        <begin position="93"/>
        <end position="238"/>
    </location>
</feature>
<dbReference type="AlphaFoldDB" id="A0A2K3D333"/>
<dbReference type="CDD" id="cd00170">
    <property type="entry name" value="SEC14"/>
    <property type="match status" value="1"/>
</dbReference>
<organism evidence="2 3">
    <name type="scientific">Chlamydomonas reinhardtii</name>
    <name type="common">Chlamydomonas smithii</name>
    <dbReference type="NCBI Taxonomy" id="3055"/>
    <lineage>
        <taxon>Eukaryota</taxon>
        <taxon>Viridiplantae</taxon>
        <taxon>Chlorophyta</taxon>
        <taxon>core chlorophytes</taxon>
        <taxon>Chlorophyceae</taxon>
        <taxon>CS clade</taxon>
        <taxon>Chlamydomonadales</taxon>
        <taxon>Chlamydomonadaceae</taxon>
        <taxon>Chlamydomonas</taxon>
    </lineage>
</organism>
<dbReference type="OMA" id="RCFFIDA"/>
<keyword evidence="3" id="KW-1185">Reference proteome</keyword>
<proteinExistence type="predicted"/>
<dbReference type="InterPro" id="IPR011074">
    <property type="entry name" value="CRAL/TRIO_N_dom"/>
</dbReference>
<evidence type="ECO:0000259" key="1">
    <source>
        <dbReference type="PROSITE" id="PS50191"/>
    </source>
</evidence>
<dbReference type="InterPro" id="IPR036865">
    <property type="entry name" value="CRAL-TRIO_dom_sf"/>
</dbReference>
<dbReference type="SUPFAM" id="SSF52087">
    <property type="entry name" value="CRAL/TRIO domain"/>
    <property type="match status" value="1"/>
</dbReference>
<dbReference type="SMART" id="SM00516">
    <property type="entry name" value="SEC14"/>
    <property type="match status" value="1"/>
</dbReference>
<dbReference type="GeneID" id="5716438"/>
<evidence type="ECO:0000313" key="3">
    <source>
        <dbReference type="Proteomes" id="UP000006906"/>
    </source>
</evidence>
<dbReference type="InterPro" id="IPR001251">
    <property type="entry name" value="CRAL-TRIO_dom"/>
</dbReference>
<dbReference type="InterPro" id="IPR052578">
    <property type="entry name" value="PI_Transfer_CRAL-TRIO"/>
</dbReference>
<dbReference type="Gramene" id="PNW74931">
    <property type="protein sequence ID" value="PNW74931"/>
    <property type="gene ID" value="CHLRE_12g503950v5"/>
</dbReference>
<dbReference type="InParanoid" id="A0A2K3D333"/>
<dbReference type="KEGG" id="cre:CHLRE_12g503950v5"/>
<dbReference type="GO" id="GO:0008526">
    <property type="term" value="F:phosphatidylinositol transfer activity"/>
    <property type="evidence" value="ECO:0000318"/>
    <property type="project" value="GO_Central"/>
</dbReference>
<dbReference type="Pfam" id="PF03765">
    <property type="entry name" value="CRAL_TRIO_N"/>
    <property type="match status" value="1"/>
</dbReference>
<dbReference type="OrthoDB" id="75724at2759"/>